<keyword evidence="3" id="KW-0966">Cell projection</keyword>
<dbReference type="Proteomes" id="UP000006793">
    <property type="component" value="Chromosome"/>
</dbReference>
<accession>F8A9D6</accession>
<dbReference type="PaxDb" id="667014-Thein_0192"/>
<feature type="compositionally biased region" description="Acidic residues" evidence="1">
    <location>
        <begin position="59"/>
        <end position="80"/>
    </location>
</feature>
<dbReference type="STRING" id="667014.Thein_0192"/>
<dbReference type="KEGG" id="tid:Thein_0192"/>
<reference evidence="3 4" key="2">
    <citation type="journal article" date="2012" name="Stand. Genomic Sci.">
        <title>Complete genome sequence of the thermophilic sulfate-reducing ocean bacterium Thermodesulfatator indicus type strain (CIR29812(T)).</title>
        <authorList>
            <person name="Anderson I."/>
            <person name="Saunders E."/>
            <person name="Lapidus A."/>
            <person name="Nolan M."/>
            <person name="Lucas S."/>
            <person name="Tice H."/>
            <person name="Del Rio T.G."/>
            <person name="Cheng J.F."/>
            <person name="Han C."/>
            <person name="Tapia R."/>
            <person name="Goodwin L.A."/>
            <person name="Pitluck S."/>
            <person name="Liolios K."/>
            <person name="Mavromatis K."/>
            <person name="Pagani I."/>
            <person name="Ivanova N."/>
            <person name="Mikhailova N."/>
            <person name="Pati A."/>
            <person name="Chen A."/>
            <person name="Palaniappan K."/>
            <person name="Land M."/>
            <person name="Hauser L."/>
            <person name="Jeffries C.D."/>
            <person name="Chang Y.J."/>
            <person name="Brambilla E.M."/>
            <person name="Rohde M."/>
            <person name="Spring S."/>
            <person name="Goker M."/>
            <person name="Detter J.C."/>
            <person name="Woyke T."/>
            <person name="Bristow J."/>
            <person name="Eisen J.A."/>
            <person name="Markowitz V."/>
            <person name="Hugenholtz P."/>
            <person name="Kyrpides N.C."/>
            <person name="Klenk H.P."/>
        </authorList>
    </citation>
    <scope>NUCLEOTIDE SEQUENCE [LARGE SCALE GENOMIC DNA]</scope>
    <source>
        <strain evidence="4">DSM 15286 / JCM 11887 / CIR29812</strain>
    </source>
</reference>
<evidence type="ECO:0000256" key="2">
    <source>
        <dbReference type="SAM" id="Phobius"/>
    </source>
</evidence>
<feature type="compositionally biased region" description="Acidic residues" evidence="1">
    <location>
        <begin position="15"/>
        <end position="32"/>
    </location>
</feature>
<feature type="region of interest" description="Disordered" evidence="1">
    <location>
        <begin position="1"/>
        <end position="104"/>
    </location>
</feature>
<keyword evidence="4" id="KW-1185">Reference proteome</keyword>
<dbReference type="AlphaFoldDB" id="F8A9D6"/>
<protein>
    <submittedName>
        <fullName evidence="3">Flagellar basal body-associated protein FliL</fullName>
    </submittedName>
</protein>
<keyword evidence="2" id="KW-1133">Transmembrane helix</keyword>
<keyword evidence="2" id="KW-0812">Transmembrane</keyword>
<dbReference type="HOGENOM" id="CLU_1015399_0_0_0"/>
<reference evidence="4" key="1">
    <citation type="submission" date="2011-04" db="EMBL/GenBank/DDBJ databases">
        <title>The complete genome of Thermodesulfatator indicus DSM 15286.</title>
        <authorList>
            <person name="Lucas S."/>
            <person name="Copeland A."/>
            <person name="Lapidus A."/>
            <person name="Bruce D."/>
            <person name="Goodwin L."/>
            <person name="Pitluck S."/>
            <person name="Peters L."/>
            <person name="Kyrpides N."/>
            <person name="Mavromatis K."/>
            <person name="Pagani I."/>
            <person name="Ivanova N."/>
            <person name="Saunders L."/>
            <person name="Detter J.C."/>
            <person name="Tapia R."/>
            <person name="Han C."/>
            <person name="Land M."/>
            <person name="Hauser L."/>
            <person name="Markowitz V."/>
            <person name="Cheng J.-F."/>
            <person name="Hugenholtz P."/>
            <person name="Woyke T."/>
            <person name="Wu D."/>
            <person name="Spring S."/>
            <person name="Schroeder M."/>
            <person name="Brambilla E."/>
            <person name="Klenk H.-P."/>
            <person name="Eisen J.A."/>
        </authorList>
    </citation>
    <scope>NUCLEOTIDE SEQUENCE [LARGE SCALE GENOMIC DNA]</scope>
    <source>
        <strain evidence="4">DSM 15286 / JCM 11887 / CIR29812</strain>
    </source>
</reference>
<keyword evidence="3" id="KW-0282">Flagellum</keyword>
<evidence type="ECO:0000256" key="1">
    <source>
        <dbReference type="SAM" id="MobiDB-lite"/>
    </source>
</evidence>
<name>F8A9D6_THEID</name>
<dbReference type="OrthoDB" id="9857409at2"/>
<keyword evidence="3" id="KW-0969">Cilium</keyword>
<feature type="compositionally biased region" description="Acidic residues" evidence="1">
    <location>
        <begin position="88"/>
        <end position="104"/>
    </location>
</feature>
<feature type="compositionally biased region" description="Basic and acidic residues" evidence="1">
    <location>
        <begin position="1"/>
        <end position="14"/>
    </location>
</feature>
<gene>
    <name evidence="3" type="ordered locus">Thein_0192</name>
</gene>
<dbReference type="EMBL" id="CP002683">
    <property type="protein sequence ID" value="AEH44077.1"/>
    <property type="molecule type" value="Genomic_DNA"/>
</dbReference>
<sequence length="274" mass="31439">MAEEQKDLENKTPEDQDDPLAELLVEDDEGEQEAPSSEKPSEEAQESKEEPKKEKPSPPEEDPLASLLDEELLEEESEETSDTKEDLPKDEDEDEDKNEVEEESTSSSGIVWLVLAILTPALIFSAGVFTFFKLYRKPIATISQEKPIKTEAPLPKKTEPEAPLVSSPIAVETRKMLLLKNFLIPYRKTTGENVFVKAKVILYFANKRDYEIAKRNELLFREHLYRLLRNVPLYVWENPRGEETIRKEFLDYLTKKKIADVVPVDAKITGYILK</sequence>
<feature type="transmembrane region" description="Helical" evidence="2">
    <location>
        <begin position="110"/>
        <end position="132"/>
    </location>
</feature>
<keyword evidence="2" id="KW-0472">Membrane</keyword>
<feature type="compositionally biased region" description="Basic and acidic residues" evidence="1">
    <location>
        <begin position="39"/>
        <end position="58"/>
    </location>
</feature>
<dbReference type="InParanoid" id="F8A9D6"/>
<evidence type="ECO:0000313" key="3">
    <source>
        <dbReference type="EMBL" id="AEH44077.1"/>
    </source>
</evidence>
<dbReference type="RefSeq" id="WP_013906824.1">
    <property type="nucleotide sequence ID" value="NC_015681.1"/>
</dbReference>
<organism evidence="3 4">
    <name type="scientific">Thermodesulfatator indicus (strain DSM 15286 / JCM 11887 / CIR29812)</name>
    <dbReference type="NCBI Taxonomy" id="667014"/>
    <lineage>
        <taxon>Bacteria</taxon>
        <taxon>Pseudomonadati</taxon>
        <taxon>Thermodesulfobacteriota</taxon>
        <taxon>Thermodesulfobacteria</taxon>
        <taxon>Thermodesulfobacteriales</taxon>
        <taxon>Thermodesulfatatoraceae</taxon>
        <taxon>Thermodesulfatator</taxon>
    </lineage>
</organism>
<proteinExistence type="predicted"/>
<evidence type="ECO:0000313" key="4">
    <source>
        <dbReference type="Proteomes" id="UP000006793"/>
    </source>
</evidence>